<dbReference type="PANTHER" id="PTHR10742:SF418">
    <property type="entry name" value="AMINE OXIDASE DOMAIN-CONTAINING PROTEIN"/>
    <property type="match status" value="1"/>
</dbReference>
<evidence type="ECO:0000313" key="2">
    <source>
        <dbReference type="EMBL" id="KYR02697.1"/>
    </source>
</evidence>
<dbReference type="SUPFAM" id="SSF54373">
    <property type="entry name" value="FAD-linked reductases, C-terminal domain"/>
    <property type="match status" value="1"/>
</dbReference>
<dbReference type="AlphaFoldDB" id="A0A152A9F8"/>
<comment type="caution">
    <text evidence="2">The sequence shown here is derived from an EMBL/GenBank/DDBJ whole genome shotgun (WGS) entry which is preliminary data.</text>
</comment>
<dbReference type="OrthoDB" id="16089at2759"/>
<dbReference type="InParanoid" id="A0A152A9F8"/>
<reference evidence="2 3" key="1">
    <citation type="submission" date="2015-12" db="EMBL/GenBank/DDBJ databases">
        <title>Dictyostelia acquired genes for synthesis and detection of signals that induce cell-type specialization by lateral gene transfer from prokaryotes.</title>
        <authorList>
            <person name="Gloeckner G."/>
            <person name="Schaap P."/>
        </authorList>
    </citation>
    <scope>NUCLEOTIDE SEQUENCE [LARGE SCALE GENOMIC DNA]</scope>
    <source>
        <strain evidence="2 3">TK</strain>
    </source>
</reference>
<dbReference type="FunCoup" id="A0A152A9F8">
    <property type="interactions" value="588"/>
</dbReference>
<name>A0A152A9F8_TIELA</name>
<dbReference type="EMBL" id="LODT01000001">
    <property type="protein sequence ID" value="KYR02697.1"/>
    <property type="molecule type" value="Genomic_DNA"/>
</dbReference>
<dbReference type="Proteomes" id="UP000076078">
    <property type="component" value="Unassembled WGS sequence"/>
</dbReference>
<dbReference type="InterPro" id="IPR002937">
    <property type="entry name" value="Amino_oxidase"/>
</dbReference>
<dbReference type="Gene3D" id="3.50.50.60">
    <property type="entry name" value="FAD/NAD(P)-binding domain"/>
    <property type="match status" value="1"/>
</dbReference>
<dbReference type="Pfam" id="PF01593">
    <property type="entry name" value="Amino_oxidase"/>
    <property type="match status" value="1"/>
</dbReference>
<dbReference type="GO" id="GO:0016491">
    <property type="term" value="F:oxidoreductase activity"/>
    <property type="evidence" value="ECO:0007669"/>
    <property type="project" value="InterPro"/>
</dbReference>
<evidence type="ECO:0000313" key="3">
    <source>
        <dbReference type="Proteomes" id="UP000076078"/>
    </source>
</evidence>
<keyword evidence="3" id="KW-1185">Reference proteome</keyword>
<dbReference type="OMA" id="PGMSVHA"/>
<dbReference type="STRING" id="361077.A0A152A9F8"/>
<sequence length="470" mass="53188">MKNNDNVYDVVIIGAGVAGLHAGFKLKNEGYNVLIVEADSVIGGRCRQDMTFTQYPVELGGELMHGGDTYFVKLAQEQKWETFEVFSEDLFDSPKKSTYFYLGRERKLIRQDEIDDDITTLFQAFQEMHQSIDLSNPNDGKDTNLLEYLVKQGVPYRVLGLADCIYSKTWGTNLDRIGLREAVREDKKAHQIQKNFKLQGSNRILVDHLSKGQNILLNYRVSMIDYSNSIIFIQGPSQSSQSKILCKKVIVTVPLAILKENDIKFLPELPERKRDALSVFGMDGGMKIICKFNRKFWLQNCELVLCADSAIPQIWMDGAPNRKVPQGKDAEFVTVGFITGDQAISISSLSPLYQIKAMLDQLDAMFGTPQDWTPASSSYISHITYDWKKNPYVRGAYSYPSIVPSSSYKYTESPSHILSEPLHERVYFAGEHTATEYELSTLNGALETGKRVYNEIIQTISPKPNLQSKM</sequence>
<evidence type="ECO:0000259" key="1">
    <source>
        <dbReference type="Pfam" id="PF01593"/>
    </source>
</evidence>
<dbReference type="SUPFAM" id="SSF51905">
    <property type="entry name" value="FAD/NAD(P)-binding domain"/>
    <property type="match status" value="1"/>
</dbReference>
<proteinExistence type="predicted"/>
<dbReference type="InterPro" id="IPR050281">
    <property type="entry name" value="Flavin_monoamine_oxidase"/>
</dbReference>
<gene>
    <name evidence="2" type="ORF">DLAC_00156</name>
</gene>
<accession>A0A152A9F8</accession>
<protein>
    <submittedName>
        <fullName evidence="2">Putative amino oxidase</fullName>
    </submittedName>
</protein>
<feature type="domain" description="Amine oxidase" evidence="1">
    <location>
        <begin position="17"/>
        <end position="454"/>
    </location>
</feature>
<dbReference type="InterPro" id="IPR036188">
    <property type="entry name" value="FAD/NAD-bd_sf"/>
</dbReference>
<dbReference type="PANTHER" id="PTHR10742">
    <property type="entry name" value="FLAVIN MONOAMINE OXIDASE"/>
    <property type="match status" value="1"/>
</dbReference>
<organism evidence="2 3">
    <name type="scientific">Tieghemostelium lacteum</name>
    <name type="common">Slime mold</name>
    <name type="synonym">Dictyostelium lacteum</name>
    <dbReference type="NCBI Taxonomy" id="361077"/>
    <lineage>
        <taxon>Eukaryota</taxon>
        <taxon>Amoebozoa</taxon>
        <taxon>Evosea</taxon>
        <taxon>Eumycetozoa</taxon>
        <taxon>Dictyostelia</taxon>
        <taxon>Dictyosteliales</taxon>
        <taxon>Raperosteliaceae</taxon>
        <taxon>Tieghemostelium</taxon>
    </lineage>
</organism>